<accession>A0AAW1S2G5</accession>
<comment type="subcellular location">
    <subcellularLocation>
        <location evidence="1">Cytoplasm</location>
        <location evidence="1">Cytoskeleton</location>
        <location evidence="1">Cilium axoneme</location>
    </subcellularLocation>
</comment>
<dbReference type="InterPro" id="IPR001054">
    <property type="entry name" value="A/G_cyclase"/>
</dbReference>
<dbReference type="SMART" id="SM00044">
    <property type="entry name" value="CYCc"/>
    <property type="match status" value="1"/>
</dbReference>
<feature type="chain" id="PRO_5043441487" description="Guanylate cyclase domain-containing protein" evidence="3">
    <location>
        <begin position="19"/>
        <end position="1218"/>
    </location>
</feature>
<dbReference type="AlphaFoldDB" id="A0AAW1S2G5"/>
<gene>
    <name evidence="5" type="ORF">WJX74_005444</name>
</gene>
<evidence type="ECO:0000313" key="6">
    <source>
        <dbReference type="Proteomes" id="UP001438707"/>
    </source>
</evidence>
<dbReference type="PANTHER" id="PTHR43081:SF1">
    <property type="entry name" value="ADENYLATE CYCLASE, TERMINAL-DIFFERENTIATION SPECIFIC"/>
    <property type="match status" value="1"/>
</dbReference>
<keyword evidence="6" id="KW-1185">Reference proteome</keyword>
<feature type="compositionally biased region" description="Polar residues" evidence="2">
    <location>
        <begin position="993"/>
        <end position="1002"/>
    </location>
</feature>
<dbReference type="GO" id="GO:0035556">
    <property type="term" value="P:intracellular signal transduction"/>
    <property type="evidence" value="ECO:0007669"/>
    <property type="project" value="InterPro"/>
</dbReference>
<dbReference type="Gene3D" id="3.30.70.1230">
    <property type="entry name" value="Nucleotide cyclase"/>
    <property type="match status" value="2"/>
</dbReference>
<dbReference type="SUPFAM" id="SSF52058">
    <property type="entry name" value="L domain-like"/>
    <property type="match status" value="1"/>
</dbReference>
<dbReference type="InterPro" id="IPR029787">
    <property type="entry name" value="Nucleotide_cyclase"/>
</dbReference>
<feature type="region of interest" description="Disordered" evidence="2">
    <location>
        <begin position="962"/>
        <end position="1059"/>
    </location>
</feature>
<dbReference type="InterPro" id="IPR050697">
    <property type="entry name" value="Adenylyl/Guanylyl_Cyclase_3/4"/>
</dbReference>
<dbReference type="Proteomes" id="UP001438707">
    <property type="component" value="Unassembled WGS sequence"/>
</dbReference>
<evidence type="ECO:0000313" key="5">
    <source>
        <dbReference type="EMBL" id="KAK9840205.1"/>
    </source>
</evidence>
<feature type="compositionally biased region" description="Low complexity" evidence="2">
    <location>
        <begin position="1003"/>
        <end position="1020"/>
    </location>
</feature>
<evidence type="ECO:0000256" key="2">
    <source>
        <dbReference type="SAM" id="MobiDB-lite"/>
    </source>
</evidence>
<dbReference type="Gene3D" id="3.80.10.10">
    <property type="entry name" value="Ribonuclease Inhibitor"/>
    <property type="match status" value="1"/>
</dbReference>
<dbReference type="GO" id="GO:0009190">
    <property type="term" value="P:cyclic nucleotide biosynthetic process"/>
    <property type="evidence" value="ECO:0007669"/>
    <property type="project" value="InterPro"/>
</dbReference>
<comment type="caution">
    <text evidence="5">The sequence shown here is derived from an EMBL/GenBank/DDBJ whole genome shotgun (WGS) entry which is preliminary data.</text>
</comment>
<sequence>MSLALGLCILALLRTAIAPATNCTIPPTLVPLPEADISAQRAALAQLYADAQGSQWRLGQEVFPANASTTGVAAIVSEAIASLENSTDCDRKQALQLVKLTAFIRPWFTPNTSYCNWAGITCCGSAPDFTQLFCSGGPQSIVVLNLAGAGLVGSIPPIFESLRDLQILILNDNPGLIGGLPPMPPALASKMQWLALNNTGLRHCKGESMGARFEECLPHWLLANQSTTTSPYGFNAMLCPGLKFWRPNVTYPTILTVLTEYFPSLAEQVTTFITSLESGGRPLAASFLQLQESINVSPTLYGFQGCTCLSGYISRLVTTNTTTGDVEMICAPGARSYVLEIALPVALVGGTLLILLLMLCGHKQLFNDFKQWRVHLLKSRHRPGTLTEYQCKFLDKPFREITLCMTDVAGSTALWEWNAGVMDKAIALHDGLIRALCKKHCGHEVITEGDAFMIAFHVADDGVRFAIELQESLMKLDWDQRLLAQPAAATVVLESPAGPITVFNGLRVRAVLNSGRPLRIEKHKPTNFYHGPMVELTEAMTSMGLSGGQTVLSATTYQHVAHCLQDLAPSEPEEVESCMTRLHDFWVGFQKRRQSEDRAGRLSAETSQASRIPSAWQIRARRCDSDLAPLARSSTAFPGSILKQGSFLSGAGRPTASASETILALDMGMHDFKDFPSLREGILGVTTLHGLHIMQLLPIQIASRAYYFGALKHGQASPSFVDAPGSSAASFMMLADTSAPPHPRITIVFSSPCCLSTESVMTPLQVLRYSSCIRTTLLLLGGYECQESEGVFMIAFADTRTAVEWAISVQICLLRLQDEDGRLNGLAAKIGISDGEIAKITPHRATGKADYFGRCVNRAARLREAASPGQIVADAPMLEGIKGEWTLQRLPQPSALTLRLASDNFLRLKAEAEEHRALRTLPEPLTSHEDISTKVRAMLRMVPELGPDVREDSSAALLACSNDEEAAHQGSRSTPSALPQGHRPNIASMPEPSATSPPSQTGPLVQSSSCSLSPLSSCLPPLAPPPRQLHARPSSRTSSILPIDSTMPPSSPQGSRQSIQRAVALPPATNVLSGLSRQASRAGVPLANNAHNELFGAVSIRRVSSSAIPELMTPRIDVELVVSQLGQFALKGIAGLHELMHVEPAEMAASLKKSNIKAAERKLQRGKATCLHAPDAATLPENFSIPLLDIFDLPLVPRASKPSMDRQPSPADVQVSFD</sequence>
<proteinExistence type="predicted"/>
<dbReference type="InterPro" id="IPR032675">
    <property type="entry name" value="LRR_dom_sf"/>
</dbReference>
<dbReference type="Pfam" id="PF00211">
    <property type="entry name" value="Guanylate_cyc"/>
    <property type="match status" value="1"/>
</dbReference>
<feature type="signal peptide" evidence="3">
    <location>
        <begin position="1"/>
        <end position="18"/>
    </location>
</feature>
<name>A0AAW1S2G5_9CHLO</name>
<organism evidence="5 6">
    <name type="scientific">Apatococcus lobatus</name>
    <dbReference type="NCBI Taxonomy" id="904363"/>
    <lineage>
        <taxon>Eukaryota</taxon>
        <taxon>Viridiplantae</taxon>
        <taxon>Chlorophyta</taxon>
        <taxon>core chlorophytes</taxon>
        <taxon>Trebouxiophyceae</taxon>
        <taxon>Chlorellales</taxon>
        <taxon>Chlorellaceae</taxon>
        <taxon>Apatococcus</taxon>
    </lineage>
</organism>
<evidence type="ECO:0000256" key="1">
    <source>
        <dbReference type="ARBA" id="ARBA00004430"/>
    </source>
</evidence>
<dbReference type="PANTHER" id="PTHR43081">
    <property type="entry name" value="ADENYLATE CYCLASE, TERMINAL-DIFFERENTIATION SPECIFIC-RELATED"/>
    <property type="match status" value="1"/>
</dbReference>
<dbReference type="GO" id="GO:0005930">
    <property type="term" value="C:axoneme"/>
    <property type="evidence" value="ECO:0007669"/>
    <property type="project" value="UniProtKB-SubCell"/>
</dbReference>
<reference evidence="5 6" key="1">
    <citation type="journal article" date="2024" name="Nat. Commun.">
        <title>Phylogenomics reveals the evolutionary origins of lichenization in chlorophyte algae.</title>
        <authorList>
            <person name="Puginier C."/>
            <person name="Libourel C."/>
            <person name="Otte J."/>
            <person name="Skaloud P."/>
            <person name="Haon M."/>
            <person name="Grisel S."/>
            <person name="Petersen M."/>
            <person name="Berrin J.G."/>
            <person name="Delaux P.M."/>
            <person name="Dal Grande F."/>
            <person name="Keller J."/>
        </authorList>
    </citation>
    <scope>NUCLEOTIDE SEQUENCE [LARGE SCALE GENOMIC DNA]</scope>
    <source>
        <strain evidence="5 6">SAG 2145</strain>
    </source>
</reference>
<dbReference type="EMBL" id="JALJOS010000004">
    <property type="protein sequence ID" value="KAK9840205.1"/>
    <property type="molecule type" value="Genomic_DNA"/>
</dbReference>
<protein>
    <recommendedName>
        <fullName evidence="4">Guanylate cyclase domain-containing protein</fullName>
    </recommendedName>
</protein>
<dbReference type="SUPFAM" id="SSF55073">
    <property type="entry name" value="Nucleotide cyclase"/>
    <property type="match status" value="2"/>
</dbReference>
<evidence type="ECO:0000259" key="4">
    <source>
        <dbReference type="SMART" id="SM00044"/>
    </source>
</evidence>
<evidence type="ECO:0000256" key="3">
    <source>
        <dbReference type="SAM" id="SignalP"/>
    </source>
</evidence>
<feature type="domain" description="Guanylate cyclase" evidence="4">
    <location>
        <begin position="368"/>
        <end position="569"/>
    </location>
</feature>
<keyword evidence="3" id="KW-0732">Signal</keyword>